<protein>
    <submittedName>
        <fullName evidence="7">1-acyl-sn-glycerol-3-phosphate acyltransferase</fullName>
        <ecNumber evidence="7">2.3.1.51</ecNumber>
    </submittedName>
</protein>
<dbReference type="GO" id="GO:0003841">
    <property type="term" value="F:1-acylglycerol-3-phosphate O-acyltransferase activity"/>
    <property type="evidence" value="ECO:0007669"/>
    <property type="project" value="UniProtKB-EC"/>
</dbReference>
<dbReference type="EMBL" id="JX649881">
    <property type="protein sequence ID" value="AGC71736.1"/>
    <property type="molecule type" value="Genomic_DNA"/>
</dbReference>
<dbReference type="SUPFAM" id="SSF69593">
    <property type="entry name" value="Glycerol-3-phosphate (1)-acyltransferase"/>
    <property type="match status" value="1"/>
</dbReference>
<evidence type="ECO:0000256" key="3">
    <source>
        <dbReference type="ARBA" id="ARBA00022679"/>
    </source>
</evidence>
<evidence type="ECO:0000256" key="4">
    <source>
        <dbReference type="ARBA" id="ARBA00023098"/>
    </source>
</evidence>
<dbReference type="GO" id="GO:0006654">
    <property type="term" value="P:phosphatidic acid biosynthetic process"/>
    <property type="evidence" value="ECO:0007669"/>
    <property type="project" value="TreeGrafter"/>
</dbReference>
<comment type="pathway">
    <text evidence="1">Lipid metabolism.</text>
</comment>
<keyword evidence="4" id="KW-0443">Lipid metabolism</keyword>
<dbReference type="PANTHER" id="PTHR10434:SF64">
    <property type="entry name" value="1-ACYL-SN-GLYCEROL-3-PHOSPHATE ACYLTRANSFERASE-RELATED"/>
    <property type="match status" value="1"/>
</dbReference>
<evidence type="ECO:0000256" key="5">
    <source>
        <dbReference type="ARBA" id="ARBA00023315"/>
    </source>
</evidence>
<dbReference type="CDD" id="cd07989">
    <property type="entry name" value="LPLAT_AGPAT-like"/>
    <property type="match status" value="1"/>
</dbReference>
<dbReference type="Pfam" id="PF01553">
    <property type="entry name" value="Acyltransferase"/>
    <property type="match status" value="1"/>
</dbReference>
<reference evidence="7" key="1">
    <citation type="submission" date="2012-09" db="EMBL/GenBank/DDBJ databases">
        <title>Metagenomic Characterization of a Microbial Community in Wastewater Detects High Levels of Antibiotic Resistance.</title>
        <authorList>
            <person name="Abrams M."/>
            <person name="Caldwell A."/>
            <person name="Vandaei E."/>
            <person name="Lee W."/>
            <person name="Perrott J."/>
            <person name="Khan S.Y."/>
            <person name="Ta J."/>
            <person name="Romero D."/>
            <person name="Nguyen V."/>
            <person name="Pourmand N."/>
            <person name="Ouverney C.C."/>
        </authorList>
    </citation>
    <scope>NUCLEOTIDE SEQUENCE</scope>
</reference>
<dbReference type="EC" id="2.3.1.51" evidence="7"/>
<evidence type="ECO:0000256" key="2">
    <source>
        <dbReference type="ARBA" id="ARBA00022516"/>
    </source>
</evidence>
<dbReference type="PANTHER" id="PTHR10434">
    <property type="entry name" value="1-ACYL-SN-GLYCEROL-3-PHOSPHATE ACYLTRANSFERASE"/>
    <property type="match status" value="1"/>
</dbReference>
<dbReference type="InterPro" id="IPR002123">
    <property type="entry name" value="Plipid/glycerol_acylTrfase"/>
</dbReference>
<dbReference type="AlphaFoldDB" id="L7VWH2"/>
<feature type="domain" description="Phospholipid/glycerol acyltransferase" evidence="6">
    <location>
        <begin position="69"/>
        <end position="181"/>
    </location>
</feature>
<evidence type="ECO:0000259" key="6">
    <source>
        <dbReference type="SMART" id="SM00563"/>
    </source>
</evidence>
<keyword evidence="2" id="KW-0444">Lipid biosynthesis</keyword>
<evidence type="ECO:0000256" key="1">
    <source>
        <dbReference type="ARBA" id="ARBA00005189"/>
    </source>
</evidence>
<accession>L7VWH2</accession>
<dbReference type="SMART" id="SM00563">
    <property type="entry name" value="PlsC"/>
    <property type="match status" value="1"/>
</dbReference>
<sequence>MLSRLRFAWRLFRLAVKLMGGLWISVYTFARGDQTRRHAVTRAWSRELLHLAGIEVRAVGFPTDTERPVTLVANHVSWADIFALNTQRACHFIAKDELRRWPVVGRMLANVGTLFINRSDRKDTHRLKDVVHRLMLEGETVAVFPEGTTSDGRDVLKFHASLLEPVVAAGGEVWVVAVRYFRPAPSREVHAEMRTDAAAYIGDTTMLQSLHAIFAAQPLIAEVRFLEAIDCAGRTRREVAQRAQEAIRAVVRAP</sequence>
<keyword evidence="3 7" id="KW-0808">Transferase</keyword>
<evidence type="ECO:0000313" key="7">
    <source>
        <dbReference type="EMBL" id="AGC71736.1"/>
    </source>
</evidence>
<keyword evidence="5 7" id="KW-0012">Acyltransferase</keyword>
<name>L7VWH2_9BACT</name>
<organism evidence="7">
    <name type="scientific">uncultured bacterium A1Q1_fos_504</name>
    <dbReference type="NCBI Taxonomy" id="1256580"/>
    <lineage>
        <taxon>Bacteria</taxon>
        <taxon>environmental samples</taxon>
    </lineage>
</organism>
<proteinExistence type="predicted"/>